<dbReference type="OrthoDB" id="2687259at2759"/>
<dbReference type="InterPro" id="IPR041078">
    <property type="entry name" value="Plavaka"/>
</dbReference>
<feature type="compositionally biased region" description="Polar residues" evidence="1">
    <location>
        <begin position="655"/>
        <end position="666"/>
    </location>
</feature>
<feature type="compositionally biased region" description="Acidic residues" evidence="1">
    <location>
        <begin position="1051"/>
        <end position="1091"/>
    </location>
</feature>
<gene>
    <name evidence="2" type="ORF">CY34DRAFT_99324</name>
</gene>
<feature type="region of interest" description="Disordered" evidence="1">
    <location>
        <begin position="646"/>
        <end position="669"/>
    </location>
</feature>
<evidence type="ECO:0000313" key="2">
    <source>
        <dbReference type="EMBL" id="KIK33597.1"/>
    </source>
</evidence>
<feature type="compositionally biased region" description="Acidic residues" evidence="1">
    <location>
        <begin position="1031"/>
        <end position="1043"/>
    </location>
</feature>
<dbReference type="Pfam" id="PF18759">
    <property type="entry name" value="Plavaka"/>
    <property type="match status" value="1"/>
</dbReference>
<feature type="region of interest" description="Disordered" evidence="1">
    <location>
        <begin position="1029"/>
        <end position="1091"/>
    </location>
</feature>
<dbReference type="STRING" id="930992.A0A0D0AH71"/>
<reference evidence="3" key="2">
    <citation type="submission" date="2015-01" db="EMBL/GenBank/DDBJ databases">
        <title>Evolutionary Origins and Diversification of the Mycorrhizal Mutualists.</title>
        <authorList>
            <consortium name="DOE Joint Genome Institute"/>
            <consortium name="Mycorrhizal Genomics Consortium"/>
            <person name="Kohler A."/>
            <person name="Kuo A."/>
            <person name="Nagy L.G."/>
            <person name="Floudas D."/>
            <person name="Copeland A."/>
            <person name="Barry K.W."/>
            <person name="Cichocki N."/>
            <person name="Veneault-Fourrey C."/>
            <person name="LaButti K."/>
            <person name="Lindquist E.A."/>
            <person name="Lipzen A."/>
            <person name="Lundell T."/>
            <person name="Morin E."/>
            <person name="Murat C."/>
            <person name="Riley R."/>
            <person name="Ohm R."/>
            <person name="Sun H."/>
            <person name="Tunlid A."/>
            <person name="Henrissat B."/>
            <person name="Grigoriev I.V."/>
            <person name="Hibbett D.S."/>
            <person name="Martin F."/>
        </authorList>
    </citation>
    <scope>NUCLEOTIDE SEQUENCE [LARGE SCALE GENOMIC DNA]</scope>
    <source>
        <strain evidence="3">UH-Slu-Lm8-n1</strain>
    </source>
</reference>
<proteinExistence type="predicted"/>
<evidence type="ECO:0000313" key="3">
    <source>
        <dbReference type="Proteomes" id="UP000054485"/>
    </source>
</evidence>
<protein>
    <submittedName>
        <fullName evidence="2">Unplaced genomic scaffold CY34scaffold_778, whole genome shotgun sequence</fullName>
    </submittedName>
</protein>
<organism evidence="2 3">
    <name type="scientific">Suillus luteus UH-Slu-Lm8-n1</name>
    <dbReference type="NCBI Taxonomy" id="930992"/>
    <lineage>
        <taxon>Eukaryota</taxon>
        <taxon>Fungi</taxon>
        <taxon>Dikarya</taxon>
        <taxon>Basidiomycota</taxon>
        <taxon>Agaricomycotina</taxon>
        <taxon>Agaricomycetes</taxon>
        <taxon>Agaricomycetidae</taxon>
        <taxon>Boletales</taxon>
        <taxon>Suillineae</taxon>
        <taxon>Suillaceae</taxon>
        <taxon>Suillus</taxon>
    </lineage>
</organism>
<dbReference type="InParanoid" id="A0A0D0AH71"/>
<sequence>MERSAEDLDNEDNASSLPPQSRIRRVILKLSDTLQTTFDSFGLCRIYPRRPSFEPDKFLPSSLLARSCPAVAQEPDTPAIVLPPPYPFANMSIYRLMTWMHSGSHRKSEVEVQRLVKDVLQADDFDVKHLGSFSVKKSLRELDRDGSGETTKFPDDWVETSVTINIPTKSREEGPKPYSIPGFHYRPLVEVIRAAFADVQASAFHLMPFKRLWKDPLDGHQERIFDELYTSDAWLQAQDELQKLPKDPGCSLECVIAGLMLFSDATHLANFGTAKAWPLYLYFGNLTKYARSLPGSGACHLVGFLPSLPDNVKDILSGLFRISKSGMASLHTHCRRELFHGCWEILLDEDFVHAYRHGIILKCADGVLRKVFPRIFTYSADYPEKVLIATIKDMGVCACPRCLMPKKLFSSLGLLNDMKIRVSKLQVYAMARVVQAREFIYDWGNTVDGTKIEHTLGEGSWVPTMNRFVEKLGPLGLDTFRMLVVDFMHECELGTWKSLFTHLIRLLYALPTGTQLVATLDSRFRQVLTFGNGVIRMFANNTSEMKKLAARDFEDILQVFHRCYILRRQCAILVFEHMFPPEHDRAVQTLLYRFAQWHALAKLRIHSESTLMFLKEIFKKLSQKLRKFQRDTCSAFDTVELPKEKAARHRKLAQRSETNTTPSESSGARRKTFNLTTYKFHAMGDYVKTIRLFGCTDSFTTQMGELAHRALKAFYPLTNKLDTPAQLAKHERRRRVLRRVAEVGVIACADNGSPADGVLPSVSLRGHHDIAANQSNPIDIFAFLREHNDDPAVKNFIPKLKDHILFRLQKLDISYCDHTFTDAEHNSVIIPNNTIYSVQTMRVHYTTYDLRRECDTINPNSHGNVMVLSGEMTPSHPYWHASVLGIYHVETWLHDGGQPAEHLEILWVRRLAPLQNHPSGMSHARLPKLAFVEKSDPDAFGFLNPSQVIRGAHLIPAFASGRGTSSLRFGKSLARAEGELDDWEAYYVGIFVDRDMFIRYTDLGIGHPLVSRKIIRDCDPTISLSTNAMDIVDDDDGDYEEVGDGNSHGEYDDEQDESDDEFSEEELEDEDNDDDDRDEEDEDAFDDPLSF</sequence>
<name>A0A0D0AH71_9AGAM</name>
<reference evidence="2 3" key="1">
    <citation type="submission" date="2014-04" db="EMBL/GenBank/DDBJ databases">
        <authorList>
            <consortium name="DOE Joint Genome Institute"/>
            <person name="Kuo A."/>
            <person name="Ruytinx J."/>
            <person name="Rineau F."/>
            <person name="Colpaert J."/>
            <person name="Kohler A."/>
            <person name="Nagy L.G."/>
            <person name="Floudas D."/>
            <person name="Copeland A."/>
            <person name="Barry K.W."/>
            <person name="Cichocki N."/>
            <person name="Veneault-Fourrey C."/>
            <person name="LaButti K."/>
            <person name="Lindquist E.A."/>
            <person name="Lipzen A."/>
            <person name="Lundell T."/>
            <person name="Morin E."/>
            <person name="Murat C."/>
            <person name="Sun H."/>
            <person name="Tunlid A."/>
            <person name="Henrissat B."/>
            <person name="Grigoriev I.V."/>
            <person name="Hibbett D.S."/>
            <person name="Martin F."/>
            <person name="Nordberg H.P."/>
            <person name="Cantor M.N."/>
            <person name="Hua S.X."/>
        </authorList>
    </citation>
    <scope>NUCLEOTIDE SEQUENCE [LARGE SCALE GENOMIC DNA]</scope>
    <source>
        <strain evidence="2 3">UH-Slu-Lm8-n1</strain>
    </source>
</reference>
<dbReference type="EMBL" id="KN835909">
    <property type="protein sequence ID" value="KIK33597.1"/>
    <property type="molecule type" value="Genomic_DNA"/>
</dbReference>
<dbReference type="Proteomes" id="UP000054485">
    <property type="component" value="Unassembled WGS sequence"/>
</dbReference>
<evidence type="ECO:0000256" key="1">
    <source>
        <dbReference type="SAM" id="MobiDB-lite"/>
    </source>
</evidence>
<dbReference type="AlphaFoldDB" id="A0A0D0AH71"/>
<accession>A0A0D0AH71</accession>
<dbReference type="HOGENOM" id="CLU_002498_0_1_1"/>
<keyword evidence="3" id="KW-1185">Reference proteome</keyword>